<dbReference type="Proteomes" id="UP001055879">
    <property type="component" value="Linkage Group LG14"/>
</dbReference>
<proteinExistence type="predicted"/>
<reference evidence="1 2" key="2">
    <citation type="journal article" date="2022" name="Mol. Ecol. Resour.">
        <title>The genomes of chicory, endive, great burdock and yacon provide insights into Asteraceae paleo-polyploidization history and plant inulin production.</title>
        <authorList>
            <person name="Fan W."/>
            <person name="Wang S."/>
            <person name="Wang H."/>
            <person name="Wang A."/>
            <person name="Jiang F."/>
            <person name="Liu H."/>
            <person name="Zhao H."/>
            <person name="Xu D."/>
            <person name="Zhang Y."/>
        </authorList>
    </citation>
    <scope>NUCLEOTIDE SEQUENCE [LARGE SCALE GENOMIC DNA]</scope>
    <source>
        <strain evidence="2">cv. Niubang</strain>
    </source>
</reference>
<protein>
    <submittedName>
        <fullName evidence="1">Uncharacterized protein</fullName>
    </submittedName>
</protein>
<evidence type="ECO:0000313" key="1">
    <source>
        <dbReference type="EMBL" id="KAI3678676.1"/>
    </source>
</evidence>
<comment type="caution">
    <text evidence="1">The sequence shown here is derived from an EMBL/GenBank/DDBJ whole genome shotgun (WGS) entry which is preliminary data.</text>
</comment>
<keyword evidence="2" id="KW-1185">Reference proteome</keyword>
<organism evidence="1 2">
    <name type="scientific">Arctium lappa</name>
    <name type="common">Greater burdock</name>
    <name type="synonym">Lappa major</name>
    <dbReference type="NCBI Taxonomy" id="4217"/>
    <lineage>
        <taxon>Eukaryota</taxon>
        <taxon>Viridiplantae</taxon>
        <taxon>Streptophyta</taxon>
        <taxon>Embryophyta</taxon>
        <taxon>Tracheophyta</taxon>
        <taxon>Spermatophyta</taxon>
        <taxon>Magnoliopsida</taxon>
        <taxon>eudicotyledons</taxon>
        <taxon>Gunneridae</taxon>
        <taxon>Pentapetalae</taxon>
        <taxon>asterids</taxon>
        <taxon>campanulids</taxon>
        <taxon>Asterales</taxon>
        <taxon>Asteraceae</taxon>
        <taxon>Carduoideae</taxon>
        <taxon>Cardueae</taxon>
        <taxon>Arctiinae</taxon>
        <taxon>Arctium</taxon>
    </lineage>
</organism>
<evidence type="ECO:0000313" key="2">
    <source>
        <dbReference type="Proteomes" id="UP001055879"/>
    </source>
</evidence>
<reference evidence="2" key="1">
    <citation type="journal article" date="2022" name="Mol. Ecol. Resour.">
        <title>The genomes of chicory, endive, great burdock and yacon provide insights into Asteraceae palaeo-polyploidization history and plant inulin production.</title>
        <authorList>
            <person name="Fan W."/>
            <person name="Wang S."/>
            <person name="Wang H."/>
            <person name="Wang A."/>
            <person name="Jiang F."/>
            <person name="Liu H."/>
            <person name="Zhao H."/>
            <person name="Xu D."/>
            <person name="Zhang Y."/>
        </authorList>
    </citation>
    <scope>NUCLEOTIDE SEQUENCE [LARGE SCALE GENOMIC DNA]</scope>
    <source>
        <strain evidence="2">cv. Niubang</strain>
    </source>
</reference>
<sequence length="108" mass="12427">MTTLPLDSRLCLSELTLTLVSKTDPVISDRWITTISKRKAHRITYSHKISRLSSTRYLSNHPDPSFIISLSTLVNPSEHSRIPNFLHTFSKSVSYKIRFDLHSTRCLI</sequence>
<accession>A0ACB8Y539</accession>
<dbReference type="EMBL" id="CM042060">
    <property type="protein sequence ID" value="KAI3678676.1"/>
    <property type="molecule type" value="Genomic_DNA"/>
</dbReference>
<gene>
    <name evidence="1" type="ORF">L6452_37977</name>
</gene>
<name>A0ACB8Y539_ARCLA</name>